<protein>
    <recommendedName>
        <fullName evidence="7">Rhodopsin domain-containing protein</fullName>
    </recommendedName>
</protein>
<organism evidence="8 9">
    <name type="scientific">Periconia macrospinosa</name>
    <dbReference type="NCBI Taxonomy" id="97972"/>
    <lineage>
        <taxon>Eukaryota</taxon>
        <taxon>Fungi</taxon>
        <taxon>Dikarya</taxon>
        <taxon>Ascomycota</taxon>
        <taxon>Pezizomycotina</taxon>
        <taxon>Dothideomycetes</taxon>
        <taxon>Pleosporomycetidae</taxon>
        <taxon>Pleosporales</taxon>
        <taxon>Massarineae</taxon>
        <taxon>Periconiaceae</taxon>
        <taxon>Periconia</taxon>
    </lineage>
</organism>
<keyword evidence="9" id="KW-1185">Reference proteome</keyword>
<evidence type="ECO:0000256" key="5">
    <source>
        <dbReference type="ARBA" id="ARBA00038359"/>
    </source>
</evidence>
<keyword evidence="4 6" id="KW-0472">Membrane</keyword>
<evidence type="ECO:0000256" key="1">
    <source>
        <dbReference type="ARBA" id="ARBA00004141"/>
    </source>
</evidence>
<comment type="similarity">
    <text evidence="5">Belongs to the SAT4 family.</text>
</comment>
<feature type="transmembrane region" description="Helical" evidence="6">
    <location>
        <begin position="169"/>
        <end position="192"/>
    </location>
</feature>
<comment type="subcellular location">
    <subcellularLocation>
        <location evidence="1">Membrane</location>
        <topology evidence="1">Multi-pass membrane protein</topology>
    </subcellularLocation>
</comment>
<dbReference type="AlphaFoldDB" id="A0A2V1DRZ2"/>
<dbReference type="InterPro" id="IPR049326">
    <property type="entry name" value="Rhodopsin_dom_fungi"/>
</dbReference>
<evidence type="ECO:0000259" key="7">
    <source>
        <dbReference type="Pfam" id="PF20684"/>
    </source>
</evidence>
<keyword evidence="3 6" id="KW-1133">Transmembrane helix</keyword>
<keyword evidence="2 6" id="KW-0812">Transmembrane</keyword>
<feature type="transmembrane region" description="Helical" evidence="6">
    <location>
        <begin position="14"/>
        <end position="36"/>
    </location>
</feature>
<dbReference type="Proteomes" id="UP000244855">
    <property type="component" value="Unassembled WGS sequence"/>
</dbReference>
<evidence type="ECO:0000256" key="2">
    <source>
        <dbReference type="ARBA" id="ARBA00022692"/>
    </source>
</evidence>
<feature type="transmembrane region" description="Helical" evidence="6">
    <location>
        <begin position="204"/>
        <end position="226"/>
    </location>
</feature>
<proteinExistence type="inferred from homology"/>
<dbReference type="PANTHER" id="PTHR33048">
    <property type="entry name" value="PTH11-LIKE INTEGRAL MEMBRANE PROTEIN (AFU_ORTHOLOGUE AFUA_5G11245)"/>
    <property type="match status" value="1"/>
</dbReference>
<accession>A0A2V1DRZ2</accession>
<feature type="transmembrane region" description="Helical" evidence="6">
    <location>
        <begin position="238"/>
        <end position="261"/>
    </location>
</feature>
<dbReference type="OrthoDB" id="444631at2759"/>
<feature type="domain" description="Rhodopsin" evidence="7">
    <location>
        <begin position="32"/>
        <end position="266"/>
    </location>
</feature>
<dbReference type="GO" id="GO:0016020">
    <property type="term" value="C:membrane"/>
    <property type="evidence" value="ECO:0007669"/>
    <property type="project" value="UniProtKB-SubCell"/>
</dbReference>
<evidence type="ECO:0000256" key="3">
    <source>
        <dbReference type="ARBA" id="ARBA00022989"/>
    </source>
</evidence>
<dbReference type="STRING" id="97972.A0A2V1DRZ2"/>
<dbReference type="InterPro" id="IPR052337">
    <property type="entry name" value="SAT4-like"/>
</dbReference>
<reference evidence="8 9" key="1">
    <citation type="journal article" date="2018" name="Sci. Rep.">
        <title>Comparative genomics provides insights into the lifestyle and reveals functional heterogeneity of dark septate endophytic fungi.</title>
        <authorList>
            <person name="Knapp D.G."/>
            <person name="Nemeth J.B."/>
            <person name="Barry K."/>
            <person name="Hainaut M."/>
            <person name="Henrissat B."/>
            <person name="Johnson J."/>
            <person name="Kuo A."/>
            <person name="Lim J.H.P."/>
            <person name="Lipzen A."/>
            <person name="Nolan M."/>
            <person name="Ohm R.A."/>
            <person name="Tamas L."/>
            <person name="Grigoriev I.V."/>
            <person name="Spatafora J.W."/>
            <person name="Nagy L.G."/>
            <person name="Kovacs G.M."/>
        </authorList>
    </citation>
    <scope>NUCLEOTIDE SEQUENCE [LARGE SCALE GENOMIC DNA]</scope>
    <source>
        <strain evidence="8 9">DSE2036</strain>
    </source>
</reference>
<sequence>MWVEQGSDVPFSQAFLGITWTLTSVCTISLCVRLYLRWKRFRRLFWDDAFVILAWAFLIPLSAQLTVSIHQTVLPAMPKGKGNDLFTSRPIVQLFFYSSVWSIKISFLLFFRRIMGVVLRGVTIYWRVVFGFTIVSFLLTWTFNPYHCWASKGMQACNNDRLGEKLVRVTFPLAALLDILTDLLIMVIPFMILSHVRLSTKQKFVLYSLFSLVLITMAVCLARVIVSMKARSKRGLTVSLLVFLAHLEAATAIFVACIGSFRTLFTQSDGSNNAYARNPHSAETVSHHKVKSKNALYGSHRSGSTEAIISSVALQDLPQSPSATYMRMDLPGLDRIR</sequence>
<evidence type="ECO:0000256" key="4">
    <source>
        <dbReference type="ARBA" id="ARBA00023136"/>
    </source>
</evidence>
<name>A0A2V1DRZ2_9PLEO</name>
<dbReference type="EMBL" id="KZ805366">
    <property type="protein sequence ID" value="PVI00871.1"/>
    <property type="molecule type" value="Genomic_DNA"/>
</dbReference>
<dbReference type="PANTHER" id="PTHR33048:SF47">
    <property type="entry name" value="INTEGRAL MEMBRANE PROTEIN-RELATED"/>
    <property type="match status" value="1"/>
</dbReference>
<evidence type="ECO:0000313" key="8">
    <source>
        <dbReference type="EMBL" id="PVI00871.1"/>
    </source>
</evidence>
<dbReference type="Pfam" id="PF20684">
    <property type="entry name" value="Fung_rhodopsin"/>
    <property type="match status" value="1"/>
</dbReference>
<evidence type="ECO:0000256" key="6">
    <source>
        <dbReference type="SAM" id="Phobius"/>
    </source>
</evidence>
<feature type="transmembrane region" description="Helical" evidence="6">
    <location>
        <begin position="124"/>
        <end position="143"/>
    </location>
</feature>
<feature type="transmembrane region" description="Helical" evidence="6">
    <location>
        <begin position="48"/>
        <end position="71"/>
    </location>
</feature>
<feature type="transmembrane region" description="Helical" evidence="6">
    <location>
        <begin position="91"/>
        <end position="112"/>
    </location>
</feature>
<gene>
    <name evidence="8" type="ORF">DM02DRAFT_655000</name>
</gene>
<evidence type="ECO:0000313" key="9">
    <source>
        <dbReference type="Proteomes" id="UP000244855"/>
    </source>
</evidence>